<comment type="similarity">
    <text evidence="1">Belongs to the DNA photolyase class-1 family.</text>
</comment>
<name>A0ABQ8BWR3_BRANA</name>
<keyword evidence="5" id="KW-1185">Reference proteome</keyword>
<dbReference type="InterPro" id="IPR006050">
    <property type="entry name" value="DNA_photolyase_N"/>
</dbReference>
<dbReference type="Gene3D" id="3.40.50.620">
    <property type="entry name" value="HUPs"/>
    <property type="match status" value="2"/>
</dbReference>
<dbReference type="Gene3D" id="1.25.40.80">
    <property type="match status" value="1"/>
</dbReference>
<reference evidence="4 5" key="1">
    <citation type="submission" date="2021-05" db="EMBL/GenBank/DDBJ databases">
        <title>Genome Assembly of Synthetic Allotetraploid Brassica napus Reveals Homoeologous Exchanges between Subgenomes.</title>
        <authorList>
            <person name="Davis J.T."/>
        </authorList>
    </citation>
    <scope>NUCLEOTIDE SEQUENCE [LARGE SCALE GENOMIC DNA]</scope>
    <source>
        <strain evidence="5">cv. Da-Ae</strain>
        <tissue evidence="4">Seedling</tissue>
    </source>
</reference>
<accession>A0ABQ8BWR3</accession>
<dbReference type="SUPFAM" id="SSF52425">
    <property type="entry name" value="Cryptochrome/photolyase, N-terminal domain"/>
    <property type="match status" value="1"/>
</dbReference>
<evidence type="ECO:0000313" key="5">
    <source>
        <dbReference type="Proteomes" id="UP000824890"/>
    </source>
</evidence>
<dbReference type="PANTHER" id="PTHR11455:SF22">
    <property type="entry name" value="CRYPTOCHROME DASH"/>
    <property type="match status" value="1"/>
</dbReference>
<dbReference type="InterPro" id="IPR036155">
    <property type="entry name" value="Crypto/Photolyase_N_sf"/>
</dbReference>
<evidence type="ECO:0000259" key="3">
    <source>
        <dbReference type="Pfam" id="PF00875"/>
    </source>
</evidence>
<dbReference type="EMBL" id="JAGKQM010000009">
    <property type="protein sequence ID" value="KAH0908695.1"/>
    <property type="molecule type" value="Genomic_DNA"/>
</dbReference>
<sequence>MTFNHHHLSNKPVSSLFFCSAAKMNGNIHCVPGLGEEEMDTVVGKTFERYALPSSSSSSSKRTGKGTTILWFRNDLRVLDNDALYKAWCSSDTVLPNLMRRGLNLLIRNGKPEDILPSLAKDFGAHTVFAHKETCSEELHVERLVDKALKGVGNGTKLELIWGSTMYHKDDLPFDVLDLPDIYTQFRKSVEANCRIRSSTRIPLSLGPTPCVDKWGDVPTLSQLGLEPQEVTRGMRFVGGESAGVGRDLLKVYKETRNGMLGPDYSTKFSPWLAFGCISPRFIYEEVQRYERERIANNSTYWVLFELLWRDYFRFLSIKCGNSLFHLGGPRNVQGEWSQDKRLFESWRDGKTGCKHEGVIHYRFHVKPRQTGTWAWTGAWVLNGLRHVYWTMILVLIMETGPMEQQLRRLPKEKRHCPGRLMYMDTVVPLKHGHGGGNAQTSRGSKSRGGFRDNHSGRR</sequence>
<organism evidence="4 5">
    <name type="scientific">Brassica napus</name>
    <name type="common">Rape</name>
    <dbReference type="NCBI Taxonomy" id="3708"/>
    <lineage>
        <taxon>Eukaryota</taxon>
        <taxon>Viridiplantae</taxon>
        <taxon>Streptophyta</taxon>
        <taxon>Embryophyta</taxon>
        <taxon>Tracheophyta</taxon>
        <taxon>Spermatophyta</taxon>
        <taxon>Magnoliopsida</taxon>
        <taxon>eudicotyledons</taxon>
        <taxon>Gunneridae</taxon>
        <taxon>Pentapetalae</taxon>
        <taxon>rosids</taxon>
        <taxon>malvids</taxon>
        <taxon>Brassicales</taxon>
        <taxon>Brassicaceae</taxon>
        <taxon>Brassiceae</taxon>
        <taxon>Brassica</taxon>
    </lineage>
</organism>
<gene>
    <name evidence="4" type="ORF">HID58_032016</name>
</gene>
<evidence type="ECO:0000313" key="4">
    <source>
        <dbReference type="EMBL" id="KAH0908695.1"/>
    </source>
</evidence>
<feature type="region of interest" description="Disordered" evidence="2">
    <location>
        <begin position="432"/>
        <end position="459"/>
    </location>
</feature>
<evidence type="ECO:0000256" key="1">
    <source>
        <dbReference type="ARBA" id="ARBA00005862"/>
    </source>
</evidence>
<dbReference type="SUPFAM" id="SSF48173">
    <property type="entry name" value="Cryptochrome/photolyase FAD-binding domain"/>
    <property type="match status" value="1"/>
</dbReference>
<evidence type="ECO:0000256" key="2">
    <source>
        <dbReference type="SAM" id="MobiDB-lite"/>
    </source>
</evidence>
<dbReference type="Proteomes" id="UP000824890">
    <property type="component" value="Unassembled WGS sequence"/>
</dbReference>
<proteinExistence type="inferred from homology"/>
<protein>
    <recommendedName>
        <fullName evidence="3">Photolyase/cryptochrome alpha/beta domain-containing protein</fullName>
    </recommendedName>
</protein>
<dbReference type="Pfam" id="PF00875">
    <property type="entry name" value="DNA_photolyase"/>
    <property type="match status" value="1"/>
</dbReference>
<dbReference type="InterPro" id="IPR036134">
    <property type="entry name" value="Crypto/Photolyase_FAD-like_sf"/>
</dbReference>
<dbReference type="PANTHER" id="PTHR11455">
    <property type="entry name" value="CRYPTOCHROME"/>
    <property type="match status" value="1"/>
</dbReference>
<feature type="compositionally biased region" description="Basic and acidic residues" evidence="2">
    <location>
        <begin position="450"/>
        <end position="459"/>
    </location>
</feature>
<feature type="domain" description="Photolyase/cryptochrome alpha/beta" evidence="3">
    <location>
        <begin position="98"/>
        <end position="195"/>
    </location>
</feature>
<dbReference type="InterPro" id="IPR014729">
    <property type="entry name" value="Rossmann-like_a/b/a_fold"/>
</dbReference>
<dbReference type="InterPro" id="IPR002081">
    <property type="entry name" value="Cryptochrome/DNA_photolyase_1"/>
</dbReference>
<comment type="caution">
    <text evidence="4">The sequence shown here is derived from an EMBL/GenBank/DDBJ whole genome shotgun (WGS) entry which is preliminary data.</text>
</comment>